<organism evidence="2 3">
    <name type="scientific">Mytilus galloprovincialis</name>
    <name type="common">Mediterranean mussel</name>
    <dbReference type="NCBI Taxonomy" id="29158"/>
    <lineage>
        <taxon>Eukaryota</taxon>
        <taxon>Metazoa</taxon>
        <taxon>Spiralia</taxon>
        <taxon>Lophotrochozoa</taxon>
        <taxon>Mollusca</taxon>
        <taxon>Bivalvia</taxon>
        <taxon>Autobranchia</taxon>
        <taxon>Pteriomorphia</taxon>
        <taxon>Mytilida</taxon>
        <taxon>Mytiloidea</taxon>
        <taxon>Mytilidae</taxon>
        <taxon>Mytilinae</taxon>
        <taxon>Mytilus</taxon>
    </lineage>
</organism>
<evidence type="ECO:0008006" key="4">
    <source>
        <dbReference type="Google" id="ProtNLM"/>
    </source>
</evidence>
<evidence type="ECO:0000313" key="3">
    <source>
        <dbReference type="Proteomes" id="UP000596742"/>
    </source>
</evidence>
<dbReference type="EMBL" id="UYJE01008020">
    <property type="protein sequence ID" value="VDI60197.1"/>
    <property type="molecule type" value="Genomic_DNA"/>
</dbReference>
<dbReference type="AlphaFoldDB" id="A0A8B6G885"/>
<dbReference type="Proteomes" id="UP000596742">
    <property type="component" value="Unassembled WGS sequence"/>
</dbReference>
<keyword evidence="3" id="KW-1185">Reference proteome</keyword>
<evidence type="ECO:0000313" key="2">
    <source>
        <dbReference type="EMBL" id="VDI60197.1"/>
    </source>
</evidence>
<protein>
    <recommendedName>
        <fullName evidence="4">C-type lectin domain-containing protein</fullName>
    </recommendedName>
</protein>
<reference evidence="2" key="1">
    <citation type="submission" date="2018-11" db="EMBL/GenBank/DDBJ databases">
        <authorList>
            <person name="Alioto T."/>
            <person name="Alioto T."/>
        </authorList>
    </citation>
    <scope>NUCLEOTIDE SEQUENCE</scope>
</reference>
<accession>A0A8B6G885</accession>
<evidence type="ECO:0000256" key="1">
    <source>
        <dbReference type="SAM" id="SignalP"/>
    </source>
</evidence>
<feature type="signal peptide" evidence="1">
    <location>
        <begin position="1"/>
        <end position="25"/>
    </location>
</feature>
<dbReference type="OrthoDB" id="6105033at2759"/>
<gene>
    <name evidence="2" type="ORF">MGAL_10B063595</name>
</gene>
<keyword evidence="1" id="KW-0732">Signal</keyword>
<name>A0A8B6G885_MYTGA</name>
<sequence>MNWLCHKFVISTSVIFLFLYEFSEELSGDSQKEFNQRFPDKPFPNHNLIYERNVTCGEHSSGSFPSLTWTCADVKVNNLRMAYGLYEGIDTKCTETKGFDELAELCRQMMRSIEVKRTLWAAIVSNASCDFHNENRVLLNRTRENFVWHDMPSGFGWIHTIQCMAMRT</sequence>
<proteinExistence type="predicted"/>
<feature type="chain" id="PRO_5033050809" description="C-type lectin domain-containing protein" evidence="1">
    <location>
        <begin position="26"/>
        <end position="168"/>
    </location>
</feature>
<comment type="caution">
    <text evidence="2">The sequence shown here is derived from an EMBL/GenBank/DDBJ whole genome shotgun (WGS) entry which is preliminary data.</text>
</comment>